<evidence type="ECO:0000313" key="4">
    <source>
        <dbReference type="Proteomes" id="UP000639274"/>
    </source>
</evidence>
<evidence type="ECO:0000313" key="3">
    <source>
        <dbReference type="EMBL" id="QSX77648.1"/>
    </source>
</evidence>
<gene>
    <name evidence="3" type="ORF">I8J32_012965</name>
</gene>
<keyword evidence="1" id="KW-0472">Membrane</keyword>
<dbReference type="KEGG" id="lsf:I8J32_012965"/>
<accession>A0A975ARW8</accession>
<feature type="transmembrane region" description="Helical" evidence="1">
    <location>
        <begin position="166"/>
        <end position="187"/>
    </location>
</feature>
<feature type="transmembrane region" description="Helical" evidence="1">
    <location>
        <begin position="199"/>
        <end position="221"/>
    </location>
</feature>
<evidence type="ECO:0000259" key="2">
    <source>
        <dbReference type="Pfam" id="PF13386"/>
    </source>
</evidence>
<dbReference type="AlphaFoldDB" id="A0A975ARW8"/>
<dbReference type="InterPro" id="IPR039447">
    <property type="entry name" value="UreH-like_TM_dom"/>
</dbReference>
<dbReference type="PANTHER" id="PTHR42208">
    <property type="entry name" value="HEAVY METAL TRANSPORTER-RELATED"/>
    <property type="match status" value="1"/>
</dbReference>
<dbReference type="Proteomes" id="UP000639274">
    <property type="component" value="Chromosome"/>
</dbReference>
<keyword evidence="1" id="KW-1133">Transmembrane helix</keyword>
<feature type="transmembrane region" description="Helical" evidence="1">
    <location>
        <begin position="140"/>
        <end position="160"/>
    </location>
</feature>
<protein>
    <submittedName>
        <fullName evidence="3">Sulfite exporter TauE/SafE family protein</fullName>
    </submittedName>
</protein>
<keyword evidence="1" id="KW-0812">Transmembrane</keyword>
<dbReference type="PANTHER" id="PTHR42208:SF1">
    <property type="entry name" value="HEAVY METAL TRANSPORTER"/>
    <property type="match status" value="1"/>
</dbReference>
<sequence length="238" mass="24894">MSIDWLVIGGALLTGLLGGAHCAAMCGGIATSLSLEQRGGWWVALQPNLGRVLGYAAAGAIAGGLGHTLLGLARIPALGMGLRAAVGAVLVLAALRLLDREGRLAFLRMPGSRLWQWLRPLQRRLLPANTPGKRMALGMLWGWMPCGLSTTLLAAAWLQASAPAGGLTMLAFGLGTLPVMLPLTWAGARLGQRLQRGSWRMAFASVLMICGVLTVAAPWLLHVPVMRGVLLALGCQVA</sequence>
<feature type="domain" description="Urease accessory protein UreH-like transmembrane" evidence="2">
    <location>
        <begin position="11"/>
        <end position="211"/>
    </location>
</feature>
<feature type="transmembrane region" description="Helical" evidence="1">
    <location>
        <begin position="75"/>
        <end position="98"/>
    </location>
</feature>
<proteinExistence type="predicted"/>
<keyword evidence="4" id="KW-1185">Reference proteome</keyword>
<dbReference type="Pfam" id="PF13386">
    <property type="entry name" value="DsbD_2"/>
    <property type="match status" value="1"/>
</dbReference>
<evidence type="ECO:0000256" key="1">
    <source>
        <dbReference type="SAM" id="Phobius"/>
    </source>
</evidence>
<dbReference type="EMBL" id="CP071518">
    <property type="protein sequence ID" value="QSX77648.1"/>
    <property type="molecule type" value="Genomic_DNA"/>
</dbReference>
<dbReference type="RefSeq" id="WP_200612879.1">
    <property type="nucleotide sequence ID" value="NZ_CP071518.1"/>
</dbReference>
<reference evidence="3 4" key="1">
    <citation type="submission" date="2021-03" db="EMBL/GenBank/DDBJ databases">
        <title>Lysobacter sp. nov. isolated from soil of gangwondo yeongwol, south Korea.</title>
        <authorList>
            <person name="Kim K.R."/>
            <person name="Kim K.H."/>
            <person name="Jeon C.O."/>
        </authorList>
    </citation>
    <scope>NUCLEOTIDE SEQUENCE [LARGE SCALE GENOMIC DNA]</scope>
    <source>
        <strain evidence="3 4">R19</strain>
    </source>
</reference>
<organism evidence="3 4">
    <name type="scientific">Agrilutibacter solisilvae</name>
    <dbReference type="NCBI Taxonomy" id="2763317"/>
    <lineage>
        <taxon>Bacteria</taxon>
        <taxon>Pseudomonadati</taxon>
        <taxon>Pseudomonadota</taxon>
        <taxon>Gammaproteobacteria</taxon>
        <taxon>Lysobacterales</taxon>
        <taxon>Lysobacteraceae</taxon>
        <taxon>Agrilutibacter</taxon>
    </lineage>
</organism>
<name>A0A975ARW8_9GAMM</name>